<feature type="compositionally biased region" description="Basic and acidic residues" evidence="3">
    <location>
        <begin position="17"/>
        <end position="27"/>
    </location>
</feature>
<accession>A0AAD7XY54</accession>
<evidence type="ECO:0000256" key="3">
    <source>
        <dbReference type="SAM" id="MobiDB-lite"/>
    </source>
</evidence>
<proteinExistence type="predicted"/>
<dbReference type="Proteomes" id="UP001234581">
    <property type="component" value="Unassembled WGS sequence"/>
</dbReference>
<feature type="compositionally biased region" description="Low complexity" evidence="3">
    <location>
        <begin position="228"/>
        <end position="244"/>
    </location>
</feature>
<feature type="compositionally biased region" description="Low complexity" evidence="3">
    <location>
        <begin position="114"/>
        <end position="136"/>
    </location>
</feature>
<feature type="compositionally biased region" description="Low complexity" evidence="3">
    <location>
        <begin position="285"/>
        <end position="322"/>
    </location>
</feature>
<dbReference type="PROSITE" id="PS50086">
    <property type="entry name" value="TBC_RABGAP"/>
    <property type="match status" value="1"/>
</dbReference>
<comment type="caution">
    <text evidence="5">The sequence shown here is derived from an EMBL/GenBank/DDBJ whole genome shotgun (WGS) entry which is preliminary data.</text>
</comment>
<keyword evidence="6" id="KW-1185">Reference proteome</keyword>
<dbReference type="SMART" id="SM00164">
    <property type="entry name" value="TBC"/>
    <property type="match status" value="1"/>
</dbReference>
<evidence type="ECO:0000256" key="1">
    <source>
        <dbReference type="ARBA" id="ARBA00022468"/>
    </source>
</evidence>
<feature type="compositionally biased region" description="Acidic residues" evidence="3">
    <location>
        <begin position="250"/>
        <end position="263"/>
    </location>
</feature>
<feature type="compositionally biased region" description="Low complexity" evidence="3">
    <location>
        <begin position="385"/>
        <end position="397"/>
    </location>
</feature>
<evidence type="ECO:0000313" key="6">
    <source>
        <dbReference type="Proteomes" id="UP001234581"/>
    </source>
</evidence>
<dbReference type="AlphaFoldDB" id="A0AAD7XY54"/>
<name>A0AAD7XY54_9FUNG</name>
<dbReference type="RefSeq" id="XP_058342191.1">
    <property type="nucleotide sequence ID" value="XM_058487114.1"/>
</dbReference>
<dbReference type="GO" id="GO:0031267">
    <property type="term" value="F:small GTPase binding"/>
    <property type="evidence" value="ECO:0007669"/>
    <property type="project" value="TreeGrafter"/>
</dbReference>
<dbReference type="InterPro" id="IPR000195">
    <property type="entry name" value="Rab-GAP-TBC_dom"/>
</dbReference>
<dbReference type="Gene3D" id="1.10.8.270">
    <property type="entry name" value="putative rabgap domain of human tbc1 domain family member 14 like domains"/>
    <property type="match status" value="1"/>
</dbReference>
<feature type="coiled-coil region" evidence="2">
    <location>
        <begin position="761"/>
        <end position="882"/>
    </location>
</feature>
<dbReference type="PANTHER" id="PTHR47219:SF9">
    <property type="entry name" value="GTPASE ACTIVATING PROTEIN AND CENTROSOME-ASSOCIATED, ISOFORM B"/>
    <property type="match status" value="1"/>
</dbReference>
<feature type="compositionally biased region" description="Low complexity" evidence="3">
    <location>
        <begin position="190"/>
        <end position="206"/>
    </location>
</feature>
<dbReference type="GO" id="GO:0005096">
    <property type="term" value="F:GTPase activator activity"/>
    <property type="evidence" value="ECO:0007669"/>
    <property type="project" value="UniProtKB-KW"/>
</dbReference>
<dbReference type="GeneID" id="83214503"/>
<dbReference type="InterPro" id="IPR035969">
    <property type="entry name" value="Rab-GAP_TBC_sf"/>
</dbReference>
<dbReference type="PANTHER" id="PTHR47219">
    <property type="entry name" value="RAB GTPASE-ACTIVATING PROTEIN 1-LIKE"/>
    <property type="match status" value="1"/>
</dbReference>
<feature type="compositionally biased region" description="Low complexity" evidence="3">
    <location>
        <begin position="145"/>
        <end position="154"/>
    </location>
</feature>
<dbReference type="EMBL" id="JARTCD010000033">
    <property type="protein sequence ID" value="KAJ8657278.1"/>
    <property type="molecule type" value="Genomic_DNA"/>
</dbReference>
<feature type="compositionally biased region" description="Polar residues" evidence="3">
    <location>
        <begin position="1"/>
        <end position="12"/>
    </location>
</feature>
<gene>
    <name evidence="5" type="ORF">O0I10_007094</name>
</gene>
<keyword evidence="2" id="KW-0175">Coiled coil</keyword>
<protein>
    <recommendedName>
        <fullName evidence="4">Rab-GAP TBC domain-containing protein</fullName>
    </recommendedName>
</protein>
<dbReference type="Gene3D" id="1.10.10.750">
    <property type="entry name" value="Ypt/Rab-GAP domain of gyp1p, domain 1"/>
    <property type="match status" value="1"/>
</dbReference>
<dbReference type="Gene3D" id="1.10.287.1490">
    <property type="match status" value="1"/>
</dbReference>
<dbReference type="SUPFAM" id="SSF47923">
    <property type="entry name" value="Ypt/Rab-GAP domain of gyp1p"/>
    <property type="match status" value="2"/>
</dbReference>
<feature type="region of interest" description="Disordered" evidence="3">
    <location>
        <begin position="1"/>
        <end position="27"/>
    </location>
</feature>
<sequence>MPETTATNTESPGTPHKHSDIHDSDHTDDERFSICEYDLDVVDHALENPNHSEYLDHFGFRIQVKTDDEGDGSSDSDLSDSEEQVMHAQVAERAERMSASAGRIQNETKYDGKQQQQQQQQQQQHSAVSSSATTTSSEDDDTDFSVDTTMTTPTIIHKMTTDVVDEKQPTTAFVTRRGRSATISKPMTPPSVESSSSPSPAMPAVTTRRRRATTVSRPNESAIPPLPQSSIMQPSPQQQQQQQSTCEPVKEDDDEEEEEEEEEKTPTIEQDIPPPPAPPTPPKDTPSSATTTTATNESNNAAISSSSSSTTSDTNSIRSNNSFEQQGRTSTSARSLSSFNPFKRSESPSTSCTSPPSRPRTIERPSQSFRKRQSKRMSEFYRGGHSASMPSSPSTSFHASRLSYASATSYYDMLMSKFGRQSEDHPLPLPRESPKQMALREEARQYLIETLKPEQPDSEDWDFWESLLGDAEMIRSEPEAVKQHMIMGVPSALRGYLWQILCKSRNHTTDIDSEYKELLKRISPHEKSIRRDLSRTFPSHEFFQDDNGQEALFHVIKAYSLFDPQVGYCQGLPFIVGCLLLHMPEDTAFCVLVKLMSQYGLRNQFMPQMELLHERLYQFDHLLQQKLPQVHRHLETQGVRPSMYASQWFLTLFSSKCPLHLVYRVFDLVFVEGTHFILRFALALMFRNQHTLMGLEFEALVEFLNNGIYDTYKDDERGFVQDAYKMDVSARLLARLAKQHSAEAAREAKTQSQEEHLRQVNQELSSHVRRLEKSYATLEKENKDVTQQVIDAKMSVARLDGENQQLRMDLSHTRTELDQLKAMLPDIQEIQRQKQHLAQRNEHLENQLQDMEAILISLKVKYAESESAYEELRQKLSKLSSSSSQPPPGTAM</sequence>
<dbReference type="Gene3D" id="1.10.472.80">
    <property type="entry name" value="Ypt/Rab-GAP domain of gyp1p, domain 3"/>
    <property type="match status" value="1"/>
</dbReference>
<dbReference type="Pfam" id="PF23436">
    <property type="entry name" value="RabGap-TBC_2"/>
    <property type="match status" value="1"/>
</dbReference>
<feature type="compositionally biased region" description="Acidic residues" evidence="3">
    <location>
        <begin position="68"/>
        <end position="83"/>
    </location>
</feature>
<feature type="compositionally biased region" description="Polar residues" evidence="3">
    <location>
        <begin position="323"/>
        <end position="340"/>
    </location>
</feature>
<dbReference type="InterPro" id="IPR050302">
    <property type="entry name" value="Rab_GAP_TBC_domain"/>
</dbReference>
<feature type="compositionally biased region" description="Pro residues" evidence="3">
    <location>
        <begin position="272"/>
        <end position="284"/>
    </location>
</feature>
<evidence type="ECO:0000256" key="2">
    <source>
        <dbReference type="SAM" id="Coils"/>
    </source>
</evidence>
<feature type="region of interest" description="Disordered" evidence="3">
    <location>
        <begin position="66"/>
        <end position="397"/>
    </location>
</feature>
<organism evidence="5 6">
    <name type="scientific">Lichtheimia ornata</name>
    <dbReference type="NCBI Taxonomy" id="688661"/>
    <lineage>
        <taxon>Eukaryota</taxon>
        <taxon>Fungi</taxon>
        <taxon>Fungi incertae sedis</taxon>
        <taxon>Mucoromycota</taxon>
        <taxon>Mucoromycotina</taxon>
        <taxon>Mucoromycetes</taxon>
        <taxon>Mucorales</taxon>
        <taxon>Lichtheimiaceae</taxon>
        <taxon>Lichtheimia</taxon>
    </lineage>
</organism>
<reference evidence="5 6" key="1">
    <citation type="submission" date="2023-03" db="EMBL/GenBank/DDBJ databases">
        <title>Genome sequence of Lichtheimia ornata CBS 291.66.</title>
        <authorList>
            <person name="Mohabir J.T."/>
            <person name="Shea T.P."/>
            <person name="Kurbessoian T."/>
            <person name="Berby B."/>
            <person name="Fontaine J."/>
            <person name="Livny J."/>
            <person name="Gnirke A."/>
            <person name="Stajich J.E."/>
            <person name="Cuomo C.A."/>
        </authorList>
    </citation>
    <scope>NUCLEOTIDE SEQUENCE [LARGE SCALE GENOMIC DNA]</scope>
    <source>
        <strain evidence="5">CBS 291.66</strain>
    </source>
</reference>
<feature type="domain" description="Rab-GAP TBC" evidence="4">
    <location>
        <begin position="488"/>
        <end position="673"/>
    </location>
</feature>
<dbReference type="FunFam" id="1.10.472.80:FF:000027">
    <property type="entry name" value="GTPase activating protein (Evi5)"/>
    <property type="match status" value="1"/>
</dbReference>
<keyword evidence="1" id="KW-0343">GTPase activation</keyword>
<dbReference type="FunFam" id="1.10.8.270:FF:000001">
    <property type="entry name" value="TBC1 domain family member 1"/>
    <property type="match status" value="1"/>
</dbReference>
<evidence type="ECO:0000259" key="4">
    <source>
        <dbReference type="PROSITE" id="PS50086"/>
    </source>
</evidence>
<evidence type="ECO:0000313" key="5">
    <source>
        <dbReference type="EMBL" id="KAJ8657278.1"/>
    </source>
</evidence>